<dbReference type="PATRIC" id="fig|507626.3.peg.2929"/>
<sequence length="30" mass="3349">MILALITQSWTSDASTLVADGLDSYNDYRQ</sequence>
<proteinExistence type="predicted"/>
<protein>
    <submittedName>
        <fullName evidence="1">Uncharacterized protein</fullName>
    </submittedName>
</protein>
<dbReference type="Proteomes" id="UP000063387">
    <property type="component" value="Chromosome"/>
</dbReference>
<dbReference type="AlphaFoldDB" id="A0A109UMN0"/>
<evidence type="ECO:0000313" key="1">
    <source>
        <dbReference type="EMBL" id="AMD01982.1"/>
    </source>
</evidence>
<dbReference type="STRING" id="507626.LOKO_02934"/>
<name>A0A109UMN0_9GAMM</name>
<accession>A0A109UMN0</accession>
<reference evidence="1 2" key="1">
    <citation type="journal article" date="2016" name="Genome Announc.">
        <title>Draft Genome Sequence of 'Halomonas chromatireducens' Strain AGD 8-3, a Haloalkaliphilic Chromate- and Selenite-Reducing Gammaproteobacterium.</title>
        <authorList>
            <person name="Sharko F.S."/>
            <person name="Shapovalova A.A."/>
            <person name="Tsygankova S.V."/>
            <person name="Komova A.V."/>
            <person name="Boulygina E.S."/>
            <person name="Teslyuk A.B."/>
            <person name="Gotovtsev P.M."/>
            <person name="Namsaraev Z.B."/>
            <person name="Khijniak T.V."/>
            <person name="Nedoluzhko A.V."/>
            <person name="Vasilov R.G."/>
        </authorList>
    </citation>
    <scope>NUCLEOTIDE SEQUENCE [LARGE SCALE GENOMIC DNA]</scope>
    <source>
        <strain evidence="1 2">AGD 8-3</strain>
    </source>
</reference>
<evidence type="ECO:0000313" key="2">
    <source>
        <dbReference type="Proteomes" id="UP000063387"/>
    </source>
</evidence>
<dbReference type="KEGG" id="hco:LOKO_02934"/>
<organism evidence="1 2">
    <name type="scientific">Halomonas chromatireducens</name>
    <dbReference type="NCBI Taxonomy" id="507626"/>
    <lineage>
        <taxon>Bacteria</taxon>
        <taxon>Pseudomonadati</taxon>
        <taxon>Pseudomonadota</taxon>
        <taxon>Gammaproteobacteria</taxon>
        <taxon>Oceanospirillales</taxon>
        <taxon>Halomonadaceae</taxon>
        <taxon>Halomonas</taxon>
    </lineage>
</organism>
<dbReference type="EMBL" id="CP014226">
    <property type="protein sequence ID" value="AMD01982.1"/>
    <property type="molecule type" value="Genomic_DNA"/>
</dbReference>
<gene>
    <name evidence="1" type="ORF">LOKO_02934</name>
</gene>
<keyword evidence="2" id="KW-1185">Reference proteome</keyword>
<reference evidence="1 2" key="2">
    <citation type="submission" date="2016-02" db="EMBL/GenBank/DDBJ databases">
        <authorList>
            <person name="Wen L."/>
            <person name="He K."/>
            <person name="Yang H."/>
        </authorList>
    </citation>
    <scope>NUCLEOTIDE SEQUENCE [LARGE SCALE GENOMIC DNA]</scope>
    <source>
        <strain evidence="1 2">AGD 8-3</strain>
    </source>
</reference>